<evidence type="ECO:0000256" key="4">
    <source>
        <dbReference type="ARBA" id="ARBA00022553"/>
    </source>
</evidence>
<dbReference type="InterPro" id="IPR050964">
    <property type="entry name" value="Striated_Muscle_Regulatory"/>
</dbReference>
<organism evidence="13 14">
    <name type="scientific">Eurystomus gularis</name>
    <dbReference type="NCBI Taxonomy" id="325343"/>
    <lineage>
        <taxon>Eukaryota</taxon>
        <taxon>Metazoa</taxon>
        <taxon>Chordata</taxon>
        <taxon>Craniata</taxon>
        <taxon>Vertebrata</taxon>
        <taxon>Euteleostomi</taxon>
        <taxon>Archelosauria</taxon>
        <taxon>Archosauria</taxon>
        <taxon>Dinosauria</taxon>
        <taxon>Saurischia</taxon>
        <taxon>Theropoda</taxon>
        <taxon>Coelurosauria</taxon>
        <taxon>Aves</taxon>
        <taxon>Neognathae</taxon>
        <taxon>Neoaves</taxon>
        <taxon>Telluraves</taxon>
        <taxon>Coraciimorphae</taxon>
        <taxon>Coraciiformes</taxon>
        <taxon>Coraciidae</taxon>
        <taxon>Eurystomus</taxon>
    </lineage>
</organism>
<dbReference type="FunFam" id="2.60.40.10:FF:000222">
    <property type="entry name" value="Myomesin 1"/>
    <property type="match status" value="1"/>
</dbReference>
<dbReference type="GO" id="GO:0005198">
    <property type="term" value="F:structural molecule activity"/>
    <property type="evidence" value="ECO:0007669"/>
    <property type="project" value="UniProtKB-ARBA"/>
</dbReference>
<evidence type="ECO:0000256" key="5">
    <source>
        <dbReference type="ARBA" id="ARBA00022737"/>
    </source>
</evidence>
<dbReference type="PRINTS" id="PR00014">
    <property type="entry name" value="FNTYPEIII"/>
</dbReference>
<dbReference type="FunFam" id="2.60.40.10:FF:000124">
    <property type="entry name" value="Myomesin 1"/>
    <property type="match status" value="1"/>
</dbReference>
<feature type="non-terminal residue" evidence="13">
    <location>
        <position position="1644"/>
    </location>
</feature>
<dbReference type="InterPro" id="IPR007110">
    <property type="entry name" value="Ig-like_dom"/>
</dbReference>
<dbReference type="GO" id="GO:0045214">
    <property type="term" value="P:sarcomere organization"/>
    <property type="evidence" value="ECO:0007669"/>
    <property type="project" value="TreeGrafter"/>
</dbReference>
<dbReference type="SMART" id="SM00060">
    <property type="entry name" value="FN3"/>
    <property type="match status" value="5"/>
</dbReference>
<evidence type="ECO:0000313" key="13">
    <source>
        <dbReference type="EMBL" id="NXW65332.1"/>
    </source>
</evidence>
<dbReference type="GO" id="GO:0032982">
    <property type="term" value="C:myosin filament"/>
    <property type="evidence" value="ECO:0007669"/>
    <property type="project" value="UniProtKB-KW"/>
</dbReference>
<keyword evidence="6" id="KW-0514">Muscle protein</keyword>
<dbReference type="PANTHER" id="PTHR13817">
    <property type="entry name" value="TITIN"/>
    <property type="match status" value="1"/>
</dbReference>
<feature type="domain" description="Ig-like" evidence="11">
    <location>
        <begin position="1107"/>
        <end position="1200"/>
    </location>
</feature>
<dbReference type="GO" id="GO:0042802">
    <property type="term" value="F:identical protein binding"/>
    <property type="evidence" value="ECO:0007669"/>
    <property type="project" value="UniProtKB-ARBA"/>
</dbReference>
<comment type="caution">
    <text evidence="13">The sequence shown here is derived from an EMBL/GenBank/DDBJ whole genome shotgun (WGS) entry which is preliminary data.</text>
</comment>
<dbReference type="CDD" id="cd00063">
    <property type="entry name" value="FN3"/>
    <property type="match status" value="5"/>
</dbReference>
<dbReference type="Gene3D" id="2.60.40.10">
    <property type="entry name" value="Immunoglobulins"/>
    <property type="match status" value="12"/>
</dbReference>
<feature type="domain" description="Fibronectin type-III" evidence="12">
    <location>
        <begin position="1016"/>
        <end position="1115"/>
    </location>
</feature>
<keyword evidence="14" id="KW-1185">Reference proteome</keyword>
<dbReference type="SMART" id="SM00409">
    <property type="entry name" value="IG"/>
    <property type="match status" value="5"/>
</dbReference>
<protein>
    <recommendedName>
        <fullName evidence="8">Myomesin-1</fullName>
    </recommendedName>
    <alternativeName>
        <fullName evidence="9">Myomesin family member 1</fullName>
    </alternativeName>
</protein>
<name>A0A7L4DVD1_9AVES</name>
<sequence>MSLPFYQRHHEHYDRAYRHKALQSTVSQYQKETKSRSALYAQGSTAYARGSAAYRHASAAAFGLDSSAAYSHGSSAYDLDLDSESLSKSSAAYRHGSESINKLAAAYRLGSEAYSLGLKDSNLMIEDQSYKMSPKAKRAKQNLASEGKENEAMDYSVPIFTGREVSISGITDTEEERIKESAAYVAKRNLFATGEGVSVSKVAKSASEEEHHEKKSRKVAIRESAERVALKKTLEETRAFHKKLNRDKLLHPPEFVIEPRSHTVWEKQNVKFHCSVAGWPEPRVTWYKNNVPIDVQAHPDKYVIENRYGLHSLEISTCDFDDIAQYRASAMNVKGEISAYASLVVKRYKGDIDASLLHAGPLSMPLGFGVTPHGFASRFEISFVDTFDVAFGREGETMSLGCTVVISPDIKRFKPDIEWYRNGVLITPSKWVQMHWSGERASLTLTHANKEDEGLYTLRAVMGDYYEEYSSYVFVRDADAEIPGAPGAPLDVQCLDANKDYVIVSWKQPAVDGGNPILGYFIDRCEVGTTHWTQCNETPVKFARFPVTGLIEGRSYIFRVRAVNKAGVSLPSRVSEPVAALDPADRARLRSHPSAPWTGQIIVTEEEPAEGVVPGPPTDLQVIEATKNYVVLSWKPPGQRGHEGIMYFVEKCVAGTEDWQRVNTEIPVKSPRFAVFDLAEGKSYRFRVRCCNSAGIGEPSEATEATVVDDKLDIPKAPGRVMPTRNTDTSVVVTWMEPPDAKELVGYYIESSVVGSGRWEPCNNNPVKGTRFVCHGLVNGEKYIFRVRAVNAAGLSEFSQDSEPIEVQAAIAYVRLVPNESVSVPNPKDGCLLSAFHNPACSPCAANRDALPRASGKPGSAGGRGAAGTVQDAGTSAPQSDAAEQASKAPPGDLVTLGRVRKKKDTAAPSPPYDIVVLESVRDSMVLGWKQPKAIGGTEITGYYVNYREVVAGVPGKWMEANIKAITERAYRIENLKENMVYQFQVAAANLAGVGTPSLPSKPFKCEEWTIAVPGPPHDVSCTEVRKDSLVLLWKEPVYTGRSPIAGYYVDMKEKEAKEEHWRSVNEKPLQKKFLKVGGLTQGVSYVFRVRATNQAGVGKPSDVTDPIVAETRPGTKEVVVDVDDNGVISLNFECDQMSPNSKFVWSKNYEPIEDDSRLNIDTKGGKSKAAFKDLGEDDLGIYSCVVTDTDGVSSSHTIDEEEMKRLLALSHERKFPTVPLASELAVEILEKGEVRFWLQAEKLSGNAKANFVFNDKEIFNGEKYKMKVDQKTGLVEMIMDKLEDKDEGTYTFQLQDGKATNQSSLVLIGDVFKKLQDEAEFQRKEWHRKQGPHFVDKLGWEVTDDCNVMLKCKVANIKKETHIVWYKDDREIMVDEEHDFKDGVCTLLISEFSKKDAGTYEVILKDDRGKDTSELQLKDTAFADLMNEVCRRIALSATDLKIQSTAEGIRLYSYVNYYVEDLRVGWVHNDTQLRFTDRVKTGVTGEQIWLQINEPTPQDKGKYTMELFDGKTGHQKTVDLSGQAFDEAFAEFQRLKQAAIAEKNRARVLGGLPDVVTIQEGKALNLSCTVWGDPTPEVSWLKNEKAFVSDENCTLKFESGKKVSFTISTVSTLDSGKYSIVVKNKYGTETSDVTVSVFIPEEE</sequence>
<feature type="region of interest" description="Disordered" evidence="10">
    <location>
        <begin position="852"/>
        <end position="896"/>
    </location>
</feature>
<keyword evidence="2" id="KW-0787">Thick filament</keyword>
<dbReference type="SUPFAM" id="SSF49265">
    <property type="entry name" value="Fibronectin type III"/>
    <property type="match status" value="3"/>
</dbReference>
<keyword evidence="4" id="KW-0597">Phosphoprotein</keyword>
<dbReference type="FunFam" id="2.60.40.10:FF:000192">
    <property type="entry name" value="Myomesin 1"/>
    <property type="match status" value="1"/>
</dbReference>
<dbReference type="InterPro" id="IPR013098">
    <property type="entry name" value="Ig_I-set"/>
</dbReference>
<dbReference type="FunFam" id="2.60.40.10:FF:000069">
    <property type="entry name" value="Alpha-protein kinase 3"/>
    <property type="match status" value="1"/>
</dbReference>
<dbReference type="FunFam" id="2.60.40.10:FF:000029">
    <property type="entry name" value="Myomesin 1"/>
    <property type="match status" value="1"/>
</dbReference>
<dbReference type="InterPro" id="IPR003598">
    <property type="entry name" value="Ig_sub2"/>
</dbReference>
<keyword evidence="7" id="KW-0393">Immunoglobulin domain</keyword>
<evidence type="ECO:0000256" key="3">
    <source>
        <dbReference type="ARBA" id="ARBA00022490"/>
    </source>
</evidence>
<dbReference type="PANTHER" id="PTHR13817:SF16">
    <property type="entry name" value="MYOMESIN-1"/>
    <property type="match status" value="1"/>
</dbReference>
<dbReference type="EMBL" id="VZZY01023273">
    <property type="protein sequence ID" value="NXW65332.1"/>
    <property type="molecule type" value="Genomic_DNA"/>
</dbReference>
<evidence type="ECO:0000256" key="9">
    <source>
        <dbReference type="ARBA" id="ARBA00082259"/>
    </source>
</evidence>
<gene>
    <name evidence="13" type="primary">Myom1</name>
    <name evidence="13" type="ORF">EURGUL_R13639</name>
</gene>
<evidence type="ECO:0000256" key="7">
    <source>
        <dbReference type="ARBA" id="ARBA00023319"/>
    </source>
</evidence>
<dbReference type="PROSITE" id="PS50835">
    <property type="entry name" value="IG_LIKE"/>
    <property type="match status" value="5"/>
</dbReference>
<dbReference type="InterPro" id="IPR036179">
    <property type="entry name" value="Ig-like_dom_sf"/>
</dbReference>
<feature type="domain" description="Fibronectin type-III" evidence="12">
    <location>
        <begin position="911"/>
        <end position="1009"/>
    </location>
</feature>
<evidence type="ECO:0000259" key="11">
    <source>
        <dbReference type="PROSITE" id="PS50835"/>
    </source>
</evidence>
<dbReference type="FunFam" id="2.60.40.10:FF:000134">
    <property type="entry name" value="Myomesin 1"/>
    <property type="match status" value="1"/>
</dbReference>
<feature type="domain" description="Ig-like" evidence="11">
    <location>
        <begin position="1559"/>
        <end position="1637"/>
    </location>
</feature>
<dbReference type="FunFam" id="2.60.40.10:FF:000179">
    <property type="entry name" value="Myomesin 2"/>
    <property type="match status" value="1"/>
</dbReference>
<dbReference type="SMART" id="SM00408">
    <property type="entry name" value="IGc2"/>
    <property type="match status" value="5"/>
</dbReference>
<comment type="subcellular location">
    <subcellularLocation>
        <location evidence="1">Cytoplasm</location>
    </subcellularLocation>
</comment>
<dbReference type="CDD" id="cd00096">
    <property type="entry name" value="Ig"/>
    <property type="match status" value="2"/>
</dbReference>
<evidence type="ECO:0000256" key="6">
    <source>
        <dbReference type="ARBA" id="ARBA00023179"/>
    </source>
</evidence>
<reference evidence="13 14" key="1">
    <citation type="submission" date="2019-09" db="EMBL/GenBank/DDBJ databases">
        <title>Bird 10,000 Genomes (B10K) Project - Family phase.</title>
        <authorList>
            <person name="Zhang G."/>
        </authorList>
    </citation>
    <scope>NUCLEOTIDE SEQUENCE [LARGE SCALE GENOMIC DNA]</scope>
    <source>
        <strain evidence="13">B10K-DU-002-51</strain>
        <tissue evidence="13">Muscle</tissue>
    </source>
</reference>
<evidence type="ECO:0000256" key="8">
    <source>
        <dbReference type="ARBA" id="ARBA00071829"/>
    </source>
</evidence>
<feature type="domain" description="Ig-like" evidence="11">
    <location>
        <begin position="1333"/>
        <end position="1419"/>
    </location>
</feature>
<evidence type="ECO:0000256" key="10">
    <source>
        <dbReference type="SAM" id="MobiDB-lite"/>
    </source>
</evidence>
<feature type="domain" description="Ig-like" evidence="11">
    <location>
        <begin position="253"/>
        <end position="344"/>
    </location>
</feature>
<dbReference type="FunFam" id="2.60.40.10:FF:000197">
    <property type="entry name" value="Myomesin 1"/>
    <property type="match status" value="1"/>
</dbReference>
<proteinExistence type="predicted"/>
<keyword evidence="3" id="KW-0963">Cytoplasm</keyword>
<dbReference type="InterPro" id="IPR013783">
    <property type="entry name" value="Ig-like_fold"/>
</dbReference>
<evidence type="ECO:0000259" key="12">
    <source>
        <dbReference type="PROSITE" id="PS50853"/>
    </source>
</evidence>
<evidence type="ECO:0000313" key="14">
    <source>
        <dbReference type="Proteomes" id="UP000541249"/>
    </source>
</evidence>
<dbReference type="OrthoDB" id="8776562at2759"/>
<dbReference type="GO" id="GO:0019900">
    <property type="term" value="F:kinase binding"/>
    <property type="evidence" value="ECO:0007669"/>
    <property type="project" value="TreeGrafter"/>
</dbReference>
<dbReference type="GO" id="GO:0031430">
    <property type="term" value="C:M band"/>
    <property type="evidence" value="ECO:0007669"/>
    <property type="project" value="TreeGrafter"/>
</dbReference>
<dbReference type="FunFam" id="2.60.40.10:FF:000233">
    <property type="entry name" value="Myomesin 1"/>
    <property type="match status" value="1"/>
</dbReference>
<dbReference type="Pfam" id="PF00041">
    <property type="entry name" value="fn3"/>
    <property type="match status" value="5"/>
</dbReference>
<accession>A0A7L4DVD1</accession>
<dbReference type="FunFam" id="2.60.40.10:FF:002172">
    <property type="entry name" value="Myomesin 1a (skelemin)"/>
    <property type="match status" value="2"/>
</dbReference>
<feature type="domain" description="Fibronectin type-III" evidence="12">
    <location>
        <begin position="717"/>
        <end position="810"/>
    </location>
</feature>
<feature type="domain" description="Ig-like" evidence="11">
    <location>
        <begin position="372"/>
        <end position="457"/>
    </location>
</feature>
<feature type="domain" description="Fibronectin type-III" evidence="12">
    <location>
        <begin position="488"/>
        <end position="583"/>
    </location>
</feature>
<evidence type="ECO:0000256" key="1">
    <source>
        <dbReference type="ARBA" id="ARBA00004496"/>
    </source>
</evidence>
<dbReference type="Pfam" id="PF07679">
    <property type="entry name" value="I-set"/>
    <property type="match status" value="5"/>
</dbReference>
<dbReference type="SUPFAM" id="SSF48726">
    <property type="entry name" value="Immunoglobulin"/>
    <property type="match status" value="6"/>
</dbReference>
<dbReference type="InterPro" id="IPR003961">
    <property type="entry name" value="FN3_dom"/>
</dbReference>
<dbReference type="InterPro" id="IPR036116">
    <property type="entry name" value="FN3_sf"/>
</dbReference>
<keyword evidence="5" id="KW-0677">Repeat</keyword>
<feature type="domain" description="Fibronectin type-III" evidence="12">
    <location>
        <begin position="616"/>
        <end position="710"/>
    </location>
</feature>
<evidence type="ECO:0000256" key="2">
    <source>
        <dbReference type="ARBA" id="ARBA00022433"/>
    </source>
</evidence>
<dbReference type="InterPro" id="IPR003599">
    <property type="entry name" value="Ig_sub"/>
</dbReference>
<dbReference type="PROSITE" id="PS50853">
    <property type="entry name" value="FN3"/>
    <property type="match status" value="5"/>
</dbReference>
<dbReference type="Proteomes" id="UP000541249">
    <property type="component" value="Unassembled WGS sequence"/>
</dbReference>
<feature type="non-terminal residue" evidence="13">
    <location>
        <position position="1"/>
    </location>
</feature>
<dbReference type="FunFam" id="2.60.40.10:FF:000467">
    <property type="entry name" value="Myomesin 1"/>
    <property type="match status" value="1"/>
</dbReference>
<dbReference type="CDD" id="cd20951">
    <property type="entry name" value="IgI_titin_I1-like"/>
    <property type="match status" value="1"/>
</dbReference>